<dbReference type="EMBL" id="CP060714">
    <property type="protein sequence ID" value="QNN56555.1"/>
    <property type="molecule type" value="Genomic_DNA"/>
</dbReference>
<proteinExistence type="predicted"/>
<sequence>MDALISASARALSAGDALGALQRIALRNDPPALALRGIAMAQLGEFERAGQLLRRALRGFGPRDELARARCALAEAEIALAMRRLDVSAARLDAAAGVLQSHGDLTNALYAQLVAARRWLMLGRVDDAAAALAARPVLPPGQRQPAVLDALGELIHAEIAMRALRVGQAREAFVRAADAAAQSRIPSLIHEVQQAGAVLERACARCIDASGTREVSAERLSVILQSGHLVVDACRHGLVWGPRQLSLARRPVLFALLRALAEAAATGREGVARERLIADVFRTREGDETHRARLRVEMSRLRAAIASFARIESTAEGFALRLEAGHMVIVLVPLAEDEASQLLALMADGAAWSTSALAQALGRSQRSVQRALAVLLEEQRVRAIGSARARRWLLPPMSGFATVLLLPAALPIA</sequence>
<evidence type="ECO:0000313" key="2">
    <source>
        <dbReference type="Proteomes" id="UP000515811"/>
    </source>
</evidence>
<dbReference type="InterPro" id="IPR011990">
    <property type="entry name" value="TPR-like_helical_dom_sf"/>
</dbReference>
<dbReference type="KEGG" id="drg:H9K76_18780"/>
<dbReference type="InterPro" id="IPR036388">
    <property type="entry name" value="WH-like_DNA-bd_sf"/>
</dbReference>
<accession>A0A7G9RLT0</accession>
<dbReference type="Proteomes" id="UP000515811">
    <property type="component" value="Chromosome"/>
</dbReference>
<name>A0A7G9RLT0_9BURK</name>
<dbReference type="SUPFAM" id="SSF48452">
    <property type="entry name" value="TPR-like"/>
    <property type="match status" value="1"/>
</dbReference>
<dbReference type="AlphaFoldDB" id="A0A7G9RLT0"/>
<gene>
    <name evidence="1" type="ORF">H9K76_18780</name>
</gene>
<evidence type="ECO:0000313" key="1">
    <source>
        <dbReference type="EMBL" id="QNN56555.1"/>
    </source>
</evidence>
<organism evidence="1 2">
    <name type="scientific">Diaphorobacter ruginosibacter</name>
    <dbReference type="NCBI Taxonomy" id="1715720"/>
    <lineage>
        <taxon>Bacteria</taxon>
        <taxon>Pseudomonadati</taxon>
        <taxon>Pseudomonadota</taxon>
        <taxon>Betaproteobacteria</taxon>
        <taxon>Burkholderiales</taxon>
        <taxon>Comamonadaceae</taxon>
        <taxon>Diaphorobacter</taxon>
    </lineage>
</organism>
<dbReference type="RefSeq" id="WP_187596821.1">
    <property type="nucleotide sequence ID" value="NZ_CP060714.1"/>
</dbReference>
<dbReference type="Gene3D" id="1.10.10.10">
    <property type="entry name" value="Winged helix-like DNA-binding domain superfamily/Winged helix DNA-binding domain"/>
    <property type="match status" value="1"/>
</dbReference>
<reference evidence="1 2" key="1">
    <citation type="submission" date="2020-08" db="EMBL/GenBank/DDBJ databases">
        <title>Genome sequence of Diaphorobacter ruginosibacter DSM 27467T.</title>
        <authorList>
            <person name="Hyun D.-W."/>
            <person name="Bae J.-W."/>
        </authorList>
    </citation>
    <scope>NUCLEOTIDE SEQUENCE [LARGE SCALE GENOMIC DNA]</scope>
    <source>
        <strain evidence="1 2">DSM 27467</strain>
    </source>
</reference>
<protein>
    <submittedName>
        <fullName evidence="1">Helix-turn-helix domain-containing protein</fullName>
    </submittedName>
</protein>
<keyword evidence="2" id="KW-1185">Reference proteome</keyword>